<dbReference type="Proteomes" id="UP000073923">
    <property type="component" value="Unassembled WGS sequence"/>
</dbReference>
<dbReference type="OrthoDB" id="7578273at2"/>
<evidence type="ECO:0000313" key="1">
    <source>
        <dbReference type="EMBL" id="KTT97453.1"/>
    </source>
</evidence>
<dbReference type="EMBL" id="LDTF01000062">
    <property type="protein sequence ID" value="KTT97453.1"/>
    <property type="molecule type" value="Genomic_DNA"/>
</dbReference>
<sequence length="132" mass="14872">MIVRLPSNATEWDRAYHALMTGIDVLERRIAPLWATEASALSNRHRHVRARVTANGLRELDVLLAHWVGLVASRPIRMADIGDWREQEEEDVGRYDRDFTVLDIARLAEDYRLAAPMPCPPDMASAARGLAA</sequence>
<evidence type="ECO:0000313" key="2">
    <source>
        <dbReference type="Proteomes" id="UP000073923"/>
    </source>
</evidence>
<protein>
    <submittedName>
        <fullName evidence="1">Uncharacterized protein</fullName>
    </submittedName>
</protein>
<accession>A0A147IQ15</accession>
<dbReference type="RefSeq" id="WP_058745836.1">
    <property type="nucleotide sequence ID" value="NZ_LDTF01000062.1"/>
</dbReference>
<organism evidence="1 2">
    <name type="scientific">Sphingomonas yabuuchiae</name>
    <dbReference type="NCBI Taxonomy" id="172044"/>
    <lineage>
        <taxon>Bacteria</taxon>
        <taxon>Pseudomonadati</taxon>
        <taxon>Pseudomonadota</taxon>
        <taxon>Alphaproteobacteria</taxon>
        <taxon>Sphingomonadales</taxon>
        <taxon>Sphingomonadaceae</taxon>
        <taxon>Sphingomonas</taxon>
    </lineage>
</organism>
<reference evidence="1 2" key="1">
    <citation type="journal article" date="2016" name="Front. Microbiol.">
        <title>Genomic Resource of Rice Seed Associated Bacteria.</title>
        <authorList>
            <person name="Midha S."/>
            <person name="Bansal K."/>
            <person name="Sharma S."/>
            <person name="Kumar N."/>
            <person name="Patil P.P."/>
            <person name="Chaudhry V."/>
            <person name="Patil P.B."/>
        </authorList>
    </citation>
    <scope>NUCLEOTIDE SEQUENCE [LARGE SCALE GENOMIC DNA]</scope>
    <source>
        <strain evidence="1 2">NS355</strain>
    </source>
</reference>
<dbReference type="PATRIC" id="fig|172044.3.peg.2288"/>
<comment type="caution">
    <text evidence="1">The sequence shown here is derived from an EMBL/GenBank/DDBJ whole genome shotgun (WGS) entry which is preliminary data.</text>
</comment>
<proteinExistence type="predicted"/>
<gene>
    <name evidence="1" type="ORF">NS355_11460</name>
</gene>
<name>A0A147IQ15_9SPHN</name>
<dbReference type="AlphaFoldDB" id="A0A147IQ15"/>